<evidence type="ECO:0000313" key="2">
    <source>
        <dbReference type="Proteomes" id="UP000789405"/>
    </source>
</evidence>
<evidence type="ECO:0000313" key="1">
    <source>
        <dbReference type="EMBL" id="CAG8497417.1"/>
    </source>
</evidence>
<dbReference type="Proteomes" id="UP000789405">
    <property type="component" value="Unassembled WGS sequence"/>
</dbReference>
<keyword evidence="2" id="KW-1185">Reference proteome</keyword>
<reference evidence="1" key="1">
    <citation type="submission" date="2021-06" db="EMBL/GenBank/DDBJ databases">
        <authorList>
            <person name="Kallberg Y."/>
            <person name="Tangrot J."/>
            <person name="Rosling A."/>
        </authorList>
    </citation>
    <scope>NUCLEOTIDE SEQUENCE</scope>
    <source>
        <strain evidence="1">MA453B</strain>
    </source>
</reference>
<accession>A0A9N8ZJ94</accession>
<comment type="caution">
    <text evidence="1">The sequence shown here is derived from an EMBL/GenBank/DDBJ whole genome shotgun (WGS) entry which is preliminary data.</text>
</comment>
<dbReference type="AlphaFoldDB" id="A0A9N8ZJ94"/>
<organism evidence="1 2">
    <name type="scientific">Dentiscutata erythropus</name>
    <dbReference type="NCBI Taxonomy" id="1348616"/>
    <lineage>
        <taxon>Eukaryota</taxon>
        <taxon>Fungi</taxon>
        <taxon>Fungi incertae sedis</taxon>
        <taxon>Mucoromycota</taxon>
        <taxon>Glomeromycotina</taxon>
        <taxon>Glomeromycetes</taxon>
        <taxon>Diversisporales</taxon>
        <taxon>Gigasporaceae</taxon>
        <taxon>Dentiscutata</taxon>
    </lineage>
</organism>
<gene>
    <name evidence="1" type="ORF">DERYTH_LOCUS2722</name>
</gene>
<sequence length="63" mass="7572">MSIIERLYRVVMVMREKQIQDIITTKENESPEMEIDNNATHSHLVPNRLQQIHLPHEKIKFTF</sequence>
<name>A0A9N8ZJ94_9GLOM</name>
<proteinExistence type="predicted"/>
<protein>
    <submittedName>
        <fullName evidence="1">25713_t:CDS:1</fullName>
    </submittedName>
</protein>
<dbReference type="EMBL" id="CAJVPY010000894">
    <property type="protein sequence ID" value="CAG8497417.1"/>
    <property type="molecule type" value="Genomic_DNA"/>
</dbReference>